<dbReference type="InterPro" id="IPR003961">
    <property type="entry name" value="FN3_dom"/>
</dbReference>
<reference evidence="2" key="1">
    <citation type="submission" date="2020-05" db="EMBL/GenBank/DDBJ databases">
        <authorList>
            <person name="Chiriac C."/>
            <person name="Salcher M."/>
            <person name="Ghai R."/>
            <person name="Kavagutti S V."/>
        </authorList>
    </citation>
    <scope>NUCLEOTIDE SEQUENCE</scope>
</reference>
<evidence type="ECO:0000259" key="1">
    <source>
        <dbReference type="PROSITE" id="PS50853"/>
    </source>
</evidence>
<dbReference type="InterPro" id="IPR013783">
    <property type="entry name" value="Ig-like_fold"/>
</dbReference>
<dbReference type="CDD" id="cd00063">
    <property type="entry name" value="FN3"/>
    <property type="match status" value="1"/>
</dbReference>
<protein>
    <submittedName>
        <fullName evidence="2">Unannotated protein</fullName>
    </submittedName>
</protein>
<dbReference type="AlphaFoldDB" id="A0A6J7K2W7"/>
<organism evidence="2">
    <name type="scientific">freshwater metagenome</name>
    <dbReference type="NCBI Taxonomy" id="449393"/>
    <lineage>
        <taxon>unclassified sequences</taxon>
        <taxon>metagenomes</taxon>
        <taxon>ecological metagenomes</taxon>
    </lineage>
</organism>
<dbReference type="Gene3D" id="2.60.40.2700">
    <property type="match status" value="1"/>
</dbReference>
<proteinExistence type="predicted"/>
<name>A0A6J7K2W7_9ZZZZ</name>
<accession>A0A6J7K2W7</accession>
<dbReference type="EMBL" id="CAFBNF010000152">
    <property type="protein sequence ID" value="CAB4949451.1"/>
    <property type="molecule type" value="Genomic_DNA"/>
</dbReference>
<dbReference type="PROSITE" id="PS50853">
    <property type="entry name" value="FN3"/>
    <property type="match status" value="1"/>
</dbReference>
<dbReference type="InterPro" id="IPR036116">
    <property type="entry name" value="FN3_sf"/>
</dbReference>
<evidence type="ECO:0000313" key="2">
    <source>
        <dbReference type="EMBL" id="CAB4949451.1"/>
    </source>
</evidence>
<sequence>MISSFVRRSVAVLTTSALLALGLAATAGPASAVSLKPLVAPYFSSVTVTGPMQVRTTATATVTGLVGGPDRAVSYQWQSSPNGSTDWAYLGGATEAPTLLIPFSQFLRYLRVTVTVSATGYSDYRRTSAGVLVAVPNTANAPRSVRGVAGDSSVLVSWTAPVDEGGGVINGYRVIATPKVGTATRSCQTPFFSSAMSCRVTGLVAGVAYRFVVRAHNQLGYGIASAPSAAVTPISITWTQVGRVVTAKFRPVSGATKYTEASTGATTARGECTVAGIATARRVTCVITLATGTSTLSVWAVTSSAVLMKATRVQTV</sequence>
<gene>
    <name evidence="2" type="ORF">UFOPK3773_01319</name>
</gene>
<dbReference type="Gene3D" id="2.60.40.10">
    <property type="entry name" value="Immunoglobulins"/>
    <property type="match status" value="1"/>
</dbReference>
<dbReference type="SUPFAM" id="SSF49265">
    <property type="entry name" value="Fibronectin type III"/>
    <property type="match status" value="1"/>
</dbReference>
<dbReference type="SMART" id="SM00060">
    <property type="entry name" value="FN3"/>
    <property type="match status" value="1"/>
</dbReference>
<feature type="domain" description="Fibronectin type-III" evidence="1">
    <location>
        <begin position="139"/>
        <end position="235"/>
    </location>
</feature>
<dbReference type="Pfam" id="PF00041">
    <property type="entry name" value="fn3"/>
    <property type="match status" value="1"/>
</dbReference>